<feature type="domain" description="Rab3-GAP regulatory subunit N-terminal" evidence="1">
    <location>
        <begin position="61"/>
        <end position="365"/>
    </location>
</feature>
<evidence type="ECO:0000259" key="1">
    <source>
        <dbReference type="Pfam" id="PF14655"/>
    </source>
</evidence>
<gene>
    <name evidence="2" type="ORF">TRFO_01595</name>
</gene>
<dbReference type="EMBL" id="MLAK01000815">
    <property type="protein sequence ID" value="OHT03866.1"/>
    <property type="molecule type" value="Genomic_DNA"/>
</dbReference>
<dbReference type="SUPFAM" id="SSF50978">
    <property type="entry name" value="WD40 repeat-like"/>
    <property type="match status" value="1"/>
</dbReference>
<keyword evidence="3" id="KW-1185">Reference proteome</keyword>
<sequence length="704" mass="79398">MEIASSWSFSSPKEQEKIRDIFKFPCLFSPDSQTFCRCGASSIHFITNEKSDSIAPPTDSSEKITCIATVFTDPWILCIGTTLGKILFFDQSNKLYFEMAPHNREVISIKMCNFRESHFTQPFPNLLIQYPDSIAVTVNRESLWKKIQEGIKNGGISPSKNPNLQNGISDIDFQKWQLHHKHLNDMIVVNSNLPSPMFSGLHHFPAVISVGANPFISVSSISKPQAVRATEQIKQAVTGFLGWLTGIPEKEENKIEPQTATFEWDLNDEGREGLTISADPTGRWLAVCDTKNRVVIIDSVFGHITKVLKGYRDAQVAWYYDGNSENGKNNAFLVIYGSHRKIIFVCSMPSGQIIDAIKVGSDGKLFQTISNASGDCMYGVTYVYPDGNVAILKIEAKKDDDEIENEVVTPFDHFSLPNFITVEGNKIIKDLQEILQADSLKTDKITQLVSHIDDCAVGSGFIRCLSRKSSLDDNFLLDTIHLICQKLNIDNFDDIDDSSKSGVNSPSKPIGSMNSLNSSSTEFSLYSSSKNYFNDHDSSRTQFDEKFEMICYKKLAEHWGKYSKIGQEDVNPEKFPDSELTSRFGEEARKIIFPIEFPSLKSFLMAPIKTPLFFFAFLRNEEVTLEDIYEAYRICRDEKNEFIFQLLVWILTAQPPQILLAQNALLEFFELKDVNVVAQKSISQLITKTNPMNEAAVSYILNKP</sequence>
<dbReference type="InterPro" id="IPR036322">
    <property type="entry name" value="WD40_repeat_dom_sf"/>
</dbReference>
<name>A0A1J4JYU4_9EUKA</name>
<proteinExistence type="predicted"/>
<dbReference type="OrthoDB" id="514834at2759"/>
<organism evidence="2 3">
    <name type="scientific">Tritrichomonas foetus</name>
    <dbReference type="NCBI Taxonomy" id="1144522"/>
    <lineage>
        <taxon>Eukaryota</taxon>
        <taxon>Metamonada</taxon>
        <taxon>Parabasalia</taxon>
        <taxon>Tritrichomonadida</taxon>
        <taxon>Tritrichomonadidae</taxon>
        <taxon>Tritrichomonas</taxon>
    </lineage>
</organism>
<dbReference type="AlphaFoldDB" id="A0A1J4JYU4"/>
<comment type="caution">
    <text evidence="2">The sequence shown here is derived from an EMBL/GenBank/DDBJ whole genome shotgun (WGS) entry which is preliminary data.</text>
</comment>
<dbReference type="InterPro" id="IPR026059">
    <property type="entry name" value="Rab3GAP2"/>
</dbReference>
<dbReference type="Gene3D" id="2.130.10.10">
    <property type="entry name" value="YVTN repeat-like/Quinoprotein amine dehydrogenase"/>
    <property type="match status" value="1"/>
</dbReference>
<evidence type="ECO:0000313" key="3">
    <source>
        <dbReference type="Proteomes" id="UP000179807"/>
    </source>
</evidence>
<reference evidence="2" key="1">
    <citation type="submission" date="2016-10" db="EMBL/GenBank/DDBJ databases">
        <authorList>
            <person name="Benchimol M."/>
            <person name="Almeida L.G."/>
            <person name="Vasconcelos A.T."/>
            <person name="Perreira-Neves A."/>
            <person name="Rosa I.A."/>
            <person name="Tasca T."/>
            <person name="Bogo M.R."/>
            <person name="de Souza W."/>
        </authorList>
    </citation>
    <scope>NUCLEOTIDE SEQUENCE [LARGE SCALE GENOMIC DNA]</scope>
    <source>
        <strain evidence="2">K</strain>
    </source>
</reference>
<dbReference type="InterPro" id="IPR015943">
    <property type="entry name" value="WD40/YVTN_repeat-like_dom_sf"/>
</dbReference>
<evidence type="ECO:0000313" key="2">
    <source>
        <dbReference type="EMBL" id="OHT03866.1"/>
    </source>
</evidence>
<dbReference type="InterPro" id="IPR032839">
    <property type="entry name" value="RAB3GAP_N"/>
</dbReference>
<dbReference type="Pfam" id="PF14655">
    <property type="entry name" value="RAB3GAP2_N"/>
    <property type="match status" value="1"/>
</dbReference>
<accession>A0A1J4JYU4</accession>
<dbReference type="Proteomes" id="UP000179807">
    <property type="component" value="Unassembled WGS sequence"/>
</dbReference>
<dbReference type="GeneID" id="94824892"/>
<protein>
    <recommendedName>
        <fullName evidence="1">Rab3-GAP regulatory subunit N-terminal domain-containing protein</fullName>
    </recommendedName>
</protein>
<dbReference type="RefSeq" id="XP_068357002.1">
    <property type="nucleotide sequence ID" value="XM_068490188.1"/>
</dbReference>
<dbReference type="PANTHER" id="PTHR12472">
    <property type="entry name" value="RAB3-GAP REGULATORY DOMAIN"/>
    <property type="match status" value="1"/>
</dbReference>
<dbReference type="VEuPathDB" id="TrichDB:TRFO_01595"/>
<dbReference type="PANTHER" id="PTHR12472:SF0">
    <property type="entry name" value="RAB3 GTPASE-ACTIVATING PROTEIN NON-CATALYTIC SUBUNIT"/>
    <property type="match status" value="1"/>
</dbReference>